<dbReference type="Pfam" id="PF13174">
    <property type="entry name" value="TPR_6"/>
    <property type="match status" value="1"/>
</dbReference>
<proteinExistence type="predicted"/>
<keyword evidence="3" id="KW-0732">Signal</keyword>
<comment type="caution">
    <text evidence="4">The sequence shown here is derived from an EMBL/GenBank/DDBJ whole genome shotgun (WGS) entry which is preliminary data.</text>
</comment>
<keyword evidence="5" id="KW-1185">Reference proteome</keyword>
<dbReference type="Proteomes" id="UP001238163">
    <property type="component" value="Unassembled WGS sequence"/>
</dbReference>
<accession>A0AAE3VFM6</accession>
<keyword evidence="2" id="KW-0175">Coiled coil</keyword>
<evidence type="ECO:0000313" key="5">
    <source>
        <dbReference type="Proteomes" id="UP001238163"/>
    </source>
</evidence>
<evidence type="ECO:0000256" key="3">
    <source>
        <dbReference type="SAM" id="SignalP"/>
    </source>
</evidence>
<dbReference type="PROSITE" id="PS50005">
    <property type="entry name" value="TPR"/>
    <property type="match status" value="1"/>
</dbReference>
<feature type="coiled-coil region" evidence="2">
    <location>
        <begin position="683"/>
        <end position="724"/>
    </location>
</feature>
<dbReference type="EMBL" id="JAUSVL010000001">
    <property type="protein sequence ID" value="MDQ0289531.1"/>
    <property type="molecule type" value="Genomic_DNA"/>
</dbReference>
<feature type="repeat" description="TPR" evidence="1">
    <location>
        <begin position="1201"/>
        <end position="1234"/>
    </location>
</feature>
<feature type="chain" id="PRO_5042270344" evidence="3">
    <location>
        <begin position="34"/>
        <end position="1366"/>
    </location>
</feature>
<gene>
    <name evidence="4" type="ORF">J3R75_001638</name>
</gene>
<evidence type="ECO:0000256" key="2">
    <source>
        <dbReference type="SAM" id="Coils"/>
    </source>
</evidence>
<keyword evidence="1" id="KW-0802">TPR repeat</keyword>
<dbReference type="Gene3D" id="1.25.40.10">
    <property type="entry name" value="Tetratricopeptide repeat domain"/>
    <property type="match status" value="4"/>
</dbReference>
<feature type="coiled-coil region" evidence="2">
    <location>
        <begin position="766"/>
        <end position="954"/>
    </location>
</feature>
<organism evidence="4 5">
    <name type="scientific">Oligosphaera ethanolica</name>
    <dbReference type="NCBI Taxonomy" id="760260"/>
    <lineage>
        <taxon>Bacteria</taxon>
        <taxon>Pseudomonadati</taxon>
        <taxon>Lentisphaerota</taxon>
        <taxon>Oligosphaeria</taxon>
        <taxon>Oligosphaerales</taxon>
        <taxon>Oligosphaeraceae</taxon>
        <taxon>Oligosphaera</taxon>
    </lineage>
</organism>
<evidence type="ECO:0000256" key="1">
    <source>
        <dbReference type="PROSITE-ProRule" id="PRU00339"/>
    </source>
</evidence>
<evidence type="ECO:0000313" key="4">
    <source>
        <dbReference type="EMBL" id="MDQ0289531.1"/>
    </source>
</evidence>
<name>A0AAE3VFM6_9BACT</name>
<feature type="signal peptide" evidence="3">
    <location>
        <begin position="1"/>
        <end position="33"/>
    </location>
</feature>
<dbReference type="RefSeq" id="WP_307260965.1">
    <property type="nucleotide sequence ID" value="NZ_JAUSVL010000001.1"/>
</dbReference>
<dbReference type="SMART" id="SM00028">
    <property type="entry name" value="TPR"/>
    <property type="match status" value="4"/>
</dbReference>
<dbReference type="Pfam" id="PF13432">
    <property type="entry name" value="TPR_16"/>
    <property type="match status" value="2"/>
</dbReference>
<protein>
    <submittedName>
        <fullName evidence="4">Tetratricopeptide (TPR) repeat protein</fullName>
    </submittedName>
</protein>
<dbReference type="SUPFAM" id="SSF48452">
    <property type="entry name" value="TPR-like"/>
    <property type="match status" value="2"/>
</dbReference>
<dbReference type="InterPro" id="IPR011990">
    <property type="entry name" value="TPR-like_helical_dom_sf"/>
</dbReference>
<reference evidence="4" key="1">
    <citation type="submission" date="2023-07" db="EMBL/GenBank/DDBJ databases">
        <title>Genomic Encyclopedia of Type Strains, Phase IV (KMG-IV): sequencing the most valuable type-strain genomes for metagenomic binning, comparative biology and taxonomic classification.</title>
        <authorList>
            <person name="Goeker M."/>
        </authorList>
    </citation>
    <scope>NUCLEOTIDE SEQUENCE</scope>
    <source>
        <strain evidence="4">DSM 24202</strain>
    </source>
</reference>
<sequence length="1366" mass="151075">MAYHHAQWRRRRGFLGKLTVLAALLSFLCMLQADQDFDYDVEFLRKLGDLELNDYAQLQIDQMSKKYPGEKDTLNLEKARLYYNIGRSKDADQALAAIPANSPIANDATLLKAEVAAARKRFPDAEAAYKQFFSRVKEAPKRKADAEQFKRAVMIYSMVLRELGKGKEAAAILEKLAGMGGGGGDERQMQFLQLQAVLDSEAIKQKDNQPVNGDAVRKALAGFKDLQFIRDGVGASSYLQAARAQIILGNDAANRLMREKKTAEVAKITNYLEAIKTIKMVDGFLEELEAGMGKKERGNSPVAEALFYKGQAIQRHAMITLIAGKKDLARKQNAGAAKYFETILSDYPDSRFRSEALIEHDKCARFAESQFGDKIELAGNDGSAEIEIKIEQAEALLAAKNYQAAAPIYLEAVKIGRRSRKLPDVVVRLSLCLAQLDRLEEAEALISYVIAIMPKEAGSAESAYRYGGVLYERARNEKDAKKQTDLYSRAMWSWDLFVNTDSAHPKAADAAFAIAEYYYKEASLLAKAASEAKSDKDRLAKHQQATAAYRAAIPKYQRLVEVFSAFDKGVRSWYKLGWIYYFLEENAPAAEAFLSYYEDESVAANADDRLEAKFRAAERLMYGDSPQDAVPHYQEIAKIFTPEGVPGKSFNVKSDTALRIREDSAAYLPWAYDLAGEKVRPAMQEFRDQQDALRAQIKQLKASVEQAQARLEQLATEREQLADSDKAMTLLMEELSLDFYAMAKKQLADRSAATANMSEQEKQVHLQTVEQDIRKLAADLEKRKKDTIGGDIISMQEKTEELKAAEIEHQQQLKTLEARKAELDGDGVKLDEGLKKQQDDIKKISGAIAAADKLLSDLEAEKQRAETLIADLNGKLGDAEDDAAAAVKQDLAKANAELEKIGQRQIEAIAQHNQVAGEDKRKELQQLEAVYASLAAERAELAQSQRQVDNALALSKLSQELDKAQLVATARRLAMNNAIKDALDKQPAERAGLLPTIKDAGDKAMEGFQLVKKLSTEKIDLQEKTAKADIAAAGEGISRNEAAIAKLDAEIAPLKAEFDKWKLQAVSAFDDFLKRFPQSSKAPDNLARLGTVYMELGENDKASATLGRLAKDFPDSNASKMALFNLGRAQMEAGQKDEAAKSFRSLIANAASVSVVNLSYVADAGLNAGVPDVALSACEEILKRGKSQHAEAGQVRGAIKDRAYMRAAEAALQLKKDKQALDYLQKLLQENPKTGYFFDAKFMLAEAKAKVTPPDLDGAAYDLQEILQYADSPVVSNKALTRLAAVLLQYGDDTRKKQALARYQQVVMLADADNPGIRTYLEQAIVGSARLFAESGEKERLEDMIARYQQHFAGGQYAAELARLLR</sequence>
<dbReference type="InterPro" id="IPR019734">
    <property type="entry name" value="TPR_rpt"/>
</dbReference>